<reference evidence="4" key="1">
    <citation type="journal article" date="2019" name="Int. J. Syst. Evol. Microbiol.">
        <title>The Global Catalogue of Microorganisms (GCM) 10K type strain sequencing project: providing services to taxonomists for standard genome sequencing and annotation.</title>
        <authorList>
            <consortium name="The Broad Institute Genomics Platform"/>
            <consortium name="The Broad Institute Genome Sequencing Center for Infectious Disease"/>
            <person name="Wu L."/>
            <person name="Ma J."/>
        </authorList>
    </citation>
    <scope>NUCLEOTIDE SEQUENCE [LARGE SCALE GENOMIC DNA]</scope>
    <source>
        <strain evidence="4">JCM 18287</strain>
    </source>
</reference>
<feature type="domain" description="Glycosyl transferase family 1" evidence="1">
    <location>
        <begin position="195"/>
        <end position="350"/>
    </location>
</feature>
<evidence type="ECO:0000313" key="4">
    <source>
        <dbReference type="Proteomes" id="UP001501692"/>
    </source>
</evidence>
<name>A0ABP9HN98_9FLAO</name>
<evidence type="ECO:0000313" key="3">
    <source>
        <dbReference type="EMBL" id="GAA4974882.1"/>
    </source>
</evidence>
<gene>
    <name evidence="3" type="primary">bshA</name>
    <name evidence="3" type="ORF">GCM10023315_26890</name>
</gene>
<dbReference type="Pfam" id="PF13439">
    <property type="entry name" value="Glyco_transf_4"/>
    <property type="match status" value="1"/>
</dbReference>
<dbReference type="Proteomes" id="UP001501692">
    <property type="component" value="Unassembled WGS sequence"/>
</dbReference>
<dbReference type="NCBIfam" id="TIGR03999">
    <property type="entry name" value="thiol_BshA"/>
    <property type="match status" value="1"/>
</dbReference>
<dbReference type="Gene3D" id="3.40.50.2000">
    <property type="entry name" value="Glycogen Phosphorylase B"/>
    <property type="match status" value="2"/>
</dbReference>
<dbReference type="InterPro" id="IPR050194">
    <property type="entry name" value="Glycosyltransferase_grp1"/>
</dbReference>
<dbReference type="Pfam" id="PF00534">
    <property type="entry name" value="Glycos_transf_1"/>
    <property type="match status" value="1"/>
</dbReference>
<proteinExistence type="predicted"/>
<protein>
    <submittedName>
        <fullName evidence="3">N-acetyl-alpha-D-glucosaminyl L-malate synthase BshA</fullName>
    </submittedName>
</protein>
<dbReference type="SUPFAM" id="SSF53756">
    <property type="entry name" value="UDP-Glycosyltransferase/glycogen phosphorylase"/>
    <property type="match status" value="1"/>
</dbReference>
<dbReference type="InterPro" id="IPR001296">
    <property type="entry name" value="Glyco_trans_1"/>
</dbReference>
<accession>A0ABP9HN98</accession>
<dbReference type="InterPro" id="IPR028098">
    <property type="entry name" value="Glyco_trans_4-like_N"/>
</dbReference>
<evidence type="ECO:0000259" key="1">
    <source>
        <dbReference type="Pfam" id="PF00534"/>
    </source>
</evidence>
<dbReference type="RefSeq" id="WP_345169810.1">
    <property type="nucleotide sequence ID" value="NZ_BAABJK010000009.1"/>
</dbReference>
<organism evidence="3 4">
    <name type="scientific">Algibacter aquimarinus</name>
    <dbReference type="NCBI Taxonomy" id="1136748"/>
    <lineage>
        <taxon>Bacteria</taxon>
        <taxon>Pseudomonadati</taxon>
        <taxon>Bacteroidota</taxon>
        <taxon>Flavobacteriia</taxon>
        <taxon>Flavobacteriales</taxon>
        <taxon>Flavobacteriaceae</taxon>
        <taxon>Algibacter</taxon>
    </lineage>
</organism>
<feature type="domain" description="Glycosyltransferase subfamily 4-like N-terminal" evidence="2">
    <location>
        <begin position="11"/>
        <end position="180"/>
    </location>
</feature>
<dbReference type="PANTHER" id="PTHR45947">
    <property type="entry name" value="SULFOQUINOVOSYL TRANSFERASE SQD2"/>
    <property type="match status" value="1"/>
</dbReference>
<sequence length="378" mass="42553">MKIGIVCYPTFGGSGVVATELGLELSKRGHEIHFITYNQPVRLELLSNNVHYHEVNVPEYPLFHYQPYELALSSKLVDMVKLHKIEILHVHYAIPHAYAAYMAKKMLQEEGIYVPIVTTLHGTDITLVGSHPFYKPAVTFSINKSDAVTTVSQSLKDDTMRLFDIKNNISVVPNFIDLDKYNHGFTDCQRGMMANDDEKIITHISNLRPVKRVQDVIEVFYNIQKEMPAKLMLVGEGPEREKVENHCQRLGILEKVIFFGRSNEIDKILCFSDLFLLPSQTESFGLAALEAMASGVPVISSNTGGIPEVNIHGVSGYLSNVGDIEDMSKNAIHILSNPELLVEFKNNARKESLNFDLHNIVPKYEAIYEDTMAKCMVL</sequence>
<keyword evidence="4" id="KW-1185">Reference proteome</keyword>
<evidence type="ECO:0000259" key="2">
    <source>
        <dbReference type="Pfam" id="PF13439"/>
    </source>
</evidence>
<dbReference type="InterPro" id="IPR023881">
    <property type="entry name" value="Thiol_BshA"/>
</dbReference>
<dbReference type="PANTHER" id="PTHR45947:SF3">
    <property type="entry name" value="SULFOQUINOVOSYL TRANSFERASE SQD2"/>
    <property type="match status" value="1"/>
</dbReference>
<comment type="caution">
    <text evidence="3">The sequence shown here is derived from an EMBL/GenBank/DDBJ whole genome shotgun (WGS) entry which is preliminary data.</text>
</comment>
<dbReference type="EMBL" id="BAABJK010000009">
    <property type="protein sequence ID" value="GAA4974882.1"/>
    <property type="molecule type" value="Genomic_DNA"/>
</dbReference>